<protein>
    <recommendedName>
        <fullName evidence="2">RING-type E3 ubiquitin transferase</fullName>
        <ecNumber evidence="2">2.3.2.27</ecNumber>
    </recommendedName>
</protein>
<feature type="domain" description="Protein kinase" evidence="10">
    <location>
        <begin position="517"/>
        <end position="780"/>
    </location>
</feature>
<dbReference type="Gene3D" id="3.40.50.620">
    <property type="entry name" value="HUPs"/>
    <property type="match status" value="1"/>
</dbReference>
<evidence type="ECO:0000256" key="5">
    <source>
        <dbReference type="ARBA" id="ARBA00022777"/>
    </source>
</evidence>
<dbReference type="PROSITE" id="PS00108">
    <property type="entry name" value="PROTEIN_KINASE_ST"/>
    <property type="match status" value="1"/>
</dbReference>
<dbReference type="PANTHER" id="PTHR45647">
    <property type="entry name" value="OS02G0152300 PROTEIN"/>
    <property type="match status" value="1"/>
</dbReference>
<reference evidence="11 12" key="1">
    <citation type="submission" date="2020-08" db="EMBL/GenBank/DDBJ databases">
        <title>Plant Genome Project.</title>
        <authorList>
            <person name="Zhang R.-G."/>
        </authorList>
    </citation>
    <scope>NUCLEOTIDE SEQUENCE [LARGE SCALE GENOMIC DNA]</scope>
    <source>
        <tissue evidence="11">Rhizome</tissue>
    </source>
</reference>
<keyword evidence="7 8" id="KW-0067">ATP-binding</keyword>
<dbReference type="Pfam" id="PF00069">
    <property type="entry name" value="Pkinase"/>
    <property type="match status" value="1"/>
</dbReference>
<evidence type="ECO:0000256" key="8">
    <source>
        <dbReference type="PROSITE-ProRule" id="PRU10141"/>
    </source>
</evidence>
<evidence type="ECO:0000256" key="4">
    <source>
        <dbReference type="ARBA" id="ARBA00022741"/>
    </source>
</evidence>
<organism evidence="11 12">
    <name type="scientific">Zingiber officinale</name>
    <name type="common">Ginger</name>
    <name type="synonym">Amomum zingiber</name>
    <dbReference type="NCBI Taxonomy" id="94328"/>
    <lineage>
        <taxon>Eukaryota</taxon>
        <taxon>Viridiplantae</taxon>
        <taxon>Streptophyta</taxon>
        <taxon>Embryophyta</taxon>
        <taxon>Tracheophyta</taxon>
        <taxon>Spermatophyta</taxon>
        <taxon>Magnoliopsida</taxon>
        <taxon>Liliopsida</taxon>
        <taxon>Zingiberales</taxon>
        <taxon>Zingiberaceae</taxon>
        <taxon>Zingiber</taxon>
    </lineage>
</organism>
<dbReference type="InterPro" id="IPR008271">
    <property type="entry name" value="Ser/Thr_kinase_AS"/>
</dbReference>
<feature type="region of interest" description="Disordered" evidence="9">
    <location>
        <begin position="381"/>
        <end position="412"/>
    </location>
</feature>
<keyword evidence="12" id="KW-1185">Reference proteome</keyword>
<evidence type="ECO:0000256" key="6">
    <source>
        <dbReference type="ARBA" id="ARBA00022786"/>
    </source>
</evidence>
<dbReference type="InterPro" id="IPR051348">
    <property type="entry name" value="U-box_ubiquitin_ligases"/>
</dbReference>
<dbReference type="Proteomes" id="UP000734854">
    <property type="component" value="Unassembled WGS sequence"/>
</dbReference>
<dbReference type="GO" id="GO:0004672">
    <property type="term" value="F:protein kinase activity"/>
    <property type="evidence" value="ECO:0007669"/>
    <property type="project" value="InterPro"/>
</dbReference>
<dbReference type="PANTHER" id="PTHR45647:SF153">
    <property type="entry name" value="PROTEIN KINASE DOMAIN-CONTAINING PROTEIN"/>
    <property type="match status" value="1"/>
</dbReference>
<dbReference type="Gene3D" id="3.30.200.20">
    <property type="entry name" value="Phosphorylase Kinase, domain 1"/>
    <property type="match status" value="1"/>
</dbReference>
<dbReference type="SUPFAM" id="SSF52402">
    <property type="entry name" value="Adenine nucleotide alpha hydrolases-like"/>
    <property type="match status" value="1"/>
</dbReference>
<feature type="region of interest" description="Disordered" evidence="9">
    <location>
        <begin position="1"/>
        <end position="30"/>
    </location>
</feature>
<dbReference type="PROSITE" id="PS50011">
    <property type="entry name" value="PROTEIN_KINASE_DOM"/>
    <property type="match status" value="1"/>
</dbReference>
<evidence type="ECO:0000256" key="9">
    <source>
        <dbReference type="SAM" id="MobiDB-lite"/>
    </source>
</evidence>
<dbReference type="InterPro" id="IPR011009">
    <property type="entry name" value="Kinase-like_dom_sf"/>
</dbReference>
<dbReference type="InterPro" id="IPR017441">
    <property type="entry name" value="Protein_kinase_ATP_BS"/>
</dbReference>
<evidence type="ECO:0000313" key="12">
    <source>
        <dbReference type="Proteomes" id="UP000734854"/>
    </source>
</evidence>
<dbReference type="EMBL" id="JACMSC010000022">
    <property type="protein sequence ID" value="KAG6468078.1"/>
    <property type="molecule type" value="Genomic_DNA"/>
</dbReference>
<evidence type="ECO:0000256" key="7">
    <source>
        <dbReference type="ARBA" id="ARBA00022840"/>
    </source>
</evidence>
<dbReference type="SUPFAM" id="SSF56112">
    <property type="entry name" value="Protein kinase-like (PK-like)"/>
    <property type="match status" value="1"/>
</dbReference>
<dbReference type="SMART" id="SM00220">
    <property type="entry name" value="S_TKc"/>
    <property type="match status" value="1"/>
</dbReference>
<keyword evidence="4 8" id="KW-0547">Nucleotide-binding</keyword>
<feature type="binding site" evidence="8">
    <location>
        <position position="544"/>
    </location>
    <ligand>
        <name>ATP</name>
        <dbReference type="ChEBI" id="CHEBI:30616"/>
    </ligand>
</feature>
<dbReference type="GO" id="GO:0061630">
    <property type="term" value="F:ubiquitin protein ligase activity"/>
    <property type="evidence" value="ECO:0007669"/>
    <property type="project" value="UniProtKB-EC"/>
</dbReference>
<feature type="compositionally biased region" description="Basic and acidic residues" evidence="9">
    <location>
        <begin position="396"/>
        <end position="412"/>
    </location>
</feature>
<gene>
    <name evidence="11" type="ORF">ZIOFF_072646</name>
</gene>
<keyword evidence="3" id="KW-0808">Transferase</keyword>
<dbReference type="CDD" id="cd01989">
    <property type="entry name" value="USP_STK_Ubox_N"/>
    <property type="match status" value="1"/>
</dbReference>
<keyword evidence="5" id="KW-0418">Kinase</keyword>
<dbReference type="PROSITE" id="PS00107">
    <property type="entry name" value="PROTEIN_KINASE_ATP"/>
    <property type="match status" value="1"/>
</dbReference>
<name>A0A8J5BV65_ZINOF</name>
<evidence type="ECO:0000256" key="1">
    <source>
        <dbReference type="ARBA" id="ARBA00000900"/>
    </source>
</evidence>
<sequence length="789" mass="88333">MSRSSSVQMDRRSSGRLHLSGGSRRNLKEVDETLSAAVEVSTSENDGRNDKMYVAVAKEFATGKDHLVWVLKNNPMIKKIVLIHVHVPSPVVPMKGAWFPANQLEPEEVKAYRQIEQETMQRALNEYIDGCSSIKEVQVEKLVIEADDIGQGLLQLISQHRITNLVMGAAGDKHYTNNMKEPKSRKALMLQQEAASFCKIWFICKGNLICTREAELYGSGTMNVQTDIPPRQSESNLKTSPQIHGKYLSFYLNTIEDALKKKPLSITSAPNNEAKMGAFVQEKHGYPSNPESKGEIVLDLLEGISKGSGSSIKSVNEKIFSNTSSIRILMNEEMEGEPFILPLEEARLDDELYKDLKHAVTEAKNLTQEAYEHSMGCQKAERDLHEAPQKAKTIKQRREIEARPSLEKRESEELKRQLGEMFEELQESHEQIESLELQLADSRKTSRDLKKKLFDTHYFLTSLQHKYVELRSERDDAIREAEQLRQKIVELMADGIHGTEIFTEFSYSQLEQATNNFDPSLKVGEGGYGSVYKGVLCQKTVAIKMLNSEGMQGQKEFHKELNHMYVEKESTARIKGVCPEAWALVYDFLPNGSLEDRLNRKDNTPPLPWPLRLRIATEICAALVFLHSNPDLTVVHGDLKPANILLGADFVTKLADFGISGLLQASNNSTALYRCTHAMGTFVYMDPEFLASGDLTPRSDVYSLGIIILQLLTGRPAFGINRAVQDAVEGECLGDLLDAAAGEWPRGKAEKLAQLGLRCCAIVRKSRPDAREALRLLEAIANSPTPSSK</sequence>
<dbReference type="InterPro" id="IPR000719">
    <property type="entry name" value="Prot_kinase_dom"/>
</dbReference>
<dbReference type="AlphaFoldDB" id="A0A8J5BV65"/>
<comment type="catalytic activity">
    <reaction evidence="1">
        <text>S-ubiquitinyl-[E2 ubiquitin-conjugating enzyme]-L-cysteine + [acceptor protein]-L-lysine = [E2 ubiquitin-conjugating enzyme]-L-cysteine + N(6)-ubiquitinyl-[acceptor protein]-L-lysine.</text>
        <dbReference type="EC" id="2.3.2.27"/>
    </reaction>
</comment>
<dbReference type="Gene3D" id="1.10.510.10">
    <property type="entry name" value="Transferase(Phosphotransferase) domain 1"/>
    <property type="match status" value="1"/>
</dbReference>
<evidence type="ECO:0000259" key="10">
    <source>
        <dbReference type="PROSITE" id="PS50011"/>
    </source>
</evidence>
<comment type="caution">
    <text evidence="11">The sequence shown here is derived from an EMBL/GenBank/DDBJ whole genome shotgun (WGS) entry which is preliminary data.</text>
</comment>
<accession>A0A8J5BV65</accession>
<dbReference type="EC" id="2.3.2.27" evidence="2"/>
<evidence type="ECO:0000256" key="3">
    <source>
        <dbReference type="ARBA" id="ARBA00022679"/>
    </source>
</evidence>
<proteinExistence type="predicted"/>
<dbReference type="GO" id="GO:0005524">
    <property type="term" value="F:ATP binding"/>
    <property type="evidence" value="ECO:0007669"/>
    <property type="project" value="UniProtKB-UniRule"/>
</dbReference>
<evidence type="ECO:0000313" key="11">
    <source>
        <dbReference type="EMBL" id="KAG6468078.1"/>
    </source>
</evidence>
<evidence type="ECO:0000256" key="2">
    <source>
        <dbReference type="ARBA" id="ARBA00012483"/>
    </source>
</evidence>
<keyword evidence="6" id="KW-0833">Ubl conjugation pathway</keyword>
<dbReference type="InterPro" id="IPR014729">
    <property type="entry name" value="Rossmann-like_a/b/a_fold"/>
</dbReference>